<proteinExistence type="predicted"/>
<evidence type="ECO:0000313" key="2">
    <source>
        <dbReference type="Proteomes" id="UP001219537"/>
    </source>
</evidence>
<accession>A0AAQ3B3P8</accession>
<geneLocation type="plasmid" evidence="1 2">
    <name>p_1</name>
</geneLocation>
<dbReference type="EMBL" id="CP117990">
    <property type="protein sequence ID" value="WDG12017.1"/>
    <property type="molecule type" value="Genomic_DNA"/>
</dbReference>
<organism evidence="1 2">
    <name type="scientific">Vibrio campbellii</name>
    <dbReference type="NCBI Taxonomy" id="680"/>
    <lineage>
        <taxon>Bacteria</taxon>
        <taxon>Pseudomonadati</taxon>
        <taxon>Pseudomonadota</taxon>
        <taxon>Gammaproteobacteria</taxon>
        <taxon>Vibrionales</taxon>
        <taxon>Vibrionaceae</taxon>
        <taxon>Vibrio</taxon>
    </lineage>
</organism>
<gene>
    <name evidence="1" type="ORF">PUN50_26735</name>
</gene>
<dbReference type="AlphaFoldDB" id="A0AAQ3B3P8"/>
<protein>
    <submittedName>
        <fullName evidence="1">Uncharacterized protein</fullName>
    </submittedName>
</protein>
<dbReference type="Proteomes" id="UP001219537">
    <property type="component" value="Plasmid p_1"/>
</dbReference>
<keyword evidence="1" id="KW-0614">Plasmid</keyword>
<sequence>MKSNKNWRPLSVSVWHYLIEHRDNKSLFFHDVAREVGISLRHLNYPLAYVLEFCERQSLPPLTGIVLIKQETVRLQRECPSAHFRLKHQGQFYYPCDASFEALYQQKLAEVRRFDWQAIHYAPSPLTVFELKSQWLEAKKQRAPGTPHAHHLSQLARR</sequence>
<name>A0AAQ3B3P8_9VIBR</name>
<reference evidence="1" key="1">
    <citation type="submission" date="2023-02" db="EMBL/GenBank/DDBJ databases">
        <title>Isolation, identification, and genome analysis of Vibrio campbellii in the Penaeus vannamei larvae stage.</title>
        <authorList>
            <person name="Huang T."/>
            <person name="Zhang B."/>
        </authorList>
    </citation>
    <scope>NUCLEOTIDE SEQUENCE</scope>
    <source>
        <strain evidence="1">20220413_1</strain>
        <plasmid evidence="1">p_1</plasmid>
    </source>
</reference>
<dbReference type="RefSeq" id="WP_274292232.1">
    <property type="nucleotide sequence ID" value="NZ_CP117990.1"/>
</dbReference>
<evidence type="ECO:0000313" key="1">
    <source>
        <dbReference type="EMBL" id="WDG12017.1"/>
    </source>
</evidence>